<name>A0ABW4BN05_9LACO</name>
<evidence type="ECO:0000313" key="9">
    <source>
        <dbReference type="EMBL" id="MFD1411156.1"/>
    </source>
</evidence>
<organism evidence="9 10">
    <name type="scientific">Lapidilactobacillus gannanensis</name>
    <dbReference type="NCBI Taxonomy" id="2486002"/>
    <lineage>
        <taxon>Bacteria</taxon>
        <taxon>Bacillati</taxon>
        <taxon>Bacillota</taxon>
        <taxon>Bacilli</taxon>
        <taxon>Lactobacillales</taxon>
        <taxon>Lactobacillaceae</taxon>
        <taxon>Lapidilactobacillus</taxon>
    </lineage>
</organism>
<evidence type="ECO:0000256" key="7">
    <source>
        <dbReference type="ARBA" id="ARBA00023136"/>
    </source>
</evidence>
<dbReference type="RefSeq" id="WP_125649456.1">
    <property type="nucleotide sequence ID" value="NZ_JBHTOH010000036.1"/>
</dbReference>
<evidence type="ECO:0000256" key="3">
    <source>
        <dbReference type="ARBA" id="ARBA00022448"/>
    </source>
</evidence>
<dbReference type="Pfam" id="PF03591">
    <property type="entry name" value="AzlC"/>
    <property type="match status" value="1"/>
</dbReference>
<evidence type="ECO:0000256" key="5">
    <source>
        <dbReference type="ARBA" id="ARBA00022692"/>
    </source>
</evidence>
<feature type="transmembrane region" description="Helical" evidence="8">
    <location>
        <begin position="137"/>
        <end position="156"/>
    </location>
</feature>
<evidence type="ECO:0000256" key="4">
    <source>
        <dbReference type="ARBA" id="ARBA00022475"/>
    </source>
</evidence>
<protein>
    <submittedName>
        <fullName evidence="9">AzlC family ABC transporter permease</fullName>
    </submittedName>
</protein>
<comment type="similarity">
    <text evidence="2">Belongs to the AzlC family.</text>
</comment>
<dbReference type="PANTHER" id="PTHR34979:SF1">
    <property type="entry name" value="INNER MEMBRANE PROTEIN YGAZ"/>
    <property type="match status" value="1"/>
</dbReference>
<evidence type="ECO:0000256" key="1">
    <source>
        <dbReference type="ARBA" id="ARBA00004651"/>
    </source>
</evidence>
<feature type="transmembrane region" description="Helical" evidence="8">
    <location>
        <begin position="203"/>
        <end position="230"/>
    </location>
</feature>
<keyword evidence="4" id="KW-1003">Cell membrane</keyword>
<evidence type="ECO:0000256" key="8">
    <source>
        <dbReference type="SAM" id="Phobius"/>
    </source>
</evidence>
<dbReference type="Proteomes" id="UP001597191">
    <property type="component" value="Unassembled WGS sequence"/>
</dbReference>
<dbReference type="PANTHER" id="PTHR34979">
    <property type="entry name" value="INNER MEMBRANE PROTEIN YGAZ"/>
    <property type="match status" value="1"/>
</dbReference>
<sequence length="236" mass="25672">MNAELTIKSAIRETLPTVFGYLGIGVAFGLVGHAAGLSPIIIFLMSAIIYGGSAQFITVSLLATSSPILSIIATTFLINSRMILLSLTIAPYFEHKSLTDNILIGTLLTDESFALGMNKLNYTDNQLNFPWLNTANLIAYLTWVMASLIGALLGNFIQNPARFGLDFAIVAMFIGLLYLQVIADKRLNYLLQVTVIGLTLGLTYLGLIIIPSSLLVLVVTIVGCILGVFFKKIWRH</sequence>
<reference evidence="10" key="1">
    <citation type="journal article" date="2019" name="Int. J. Syst. Evol. Microbiol.">
        <title>The Global Catalogue of Microorganisms (GCM) 10K type strain sequencing project: providing services to taxonomists for standard genome sequencing and annotation.</title>
        <authorList>
            <consortium name="The Broad Institute Genomics Platform"/>
            <consortium name="The Broad Institute Genome Sequencing Center for Infectious Disease"/>
            <person name="Wu L."/>
            <person name="Ma J."/>
        </authorList>
    </citation>
    <scope>NUCLEOTIDE SEQUENCE [LARGE SCALE GENOMIC DNA]</scope>
    <source>
        <strain evidence="10">CCM 8937</strain>
    </source>
</reference>
<feature type="transmembrane region" description="Helical" evidence="8">
    <location>
        <begin position="21"/>
        <end position="50"/>
    </location>
</feature>
<evidence type="ECO:0000313" key="10">
    <source>
        <dbReference type="Proteomes" id="UP001597191"/>
    </source>
</evidence>
<keyword evidence="3" id="KW-0813">Transport</keyword>
<feature type="transmembrane region" description="Helical" evidence="8">
    <location>
        <begin position="56"/>
        <end position="78"/>
    </location>
</feature>
<keyword evidence="10" id="KW-1185">Reference proteome</keyword>
<dbReference type="EMBL" id="JBHTOH010000036">
    <property type="protein sequence ID" value="MFD1411156.1"/>
    <property type="molecule type" value="Genomic_DNA"/>
</dbReference>
<gene>
    <name evidence="9" type="ORF">ACFQ4R_06020</name>
</gene>
<comment type="subcellular location">
    <subcellularLocation>
        <location evidence="1">Cell membrane</location>
        <topology evidence="1">Multi-pass membrane protein</topology>
    </subcellularLocation>
</comment>
<evidence type="ECO:0000256" key="6">
    <source>
        <dbReference type="ARBA" id="ARBA00022989"/>
    </source>
</evidence>
<feature type="transmembrane region" description="Helical" evidence="8">
    <location>
        <begin position="163"/>
        <end position="183"/>
    </location>
</feature>
<keyword evidence="7 8" id="KW-0472">Membrane</keyword>
<dbReference type="InterPro" id="IPR011606">
    <property type="entry name" value="Brnchd-chn_aa_trnsp_permease"/>
</dbReference>
<keyword evidence="6 8" id="KW-1133">Transmembrane helix</keyword>
<accession>A0ABW4BN05</accession>
<keyword evidence="5 8" id="KW-0812">Transmembrane</keyword>
<evidence type="ECO:0000256" key="2">
    <source>
        <dbReference type="ARBA" id="ARBA00010735"/>
    </source>
</evidence>
<comment type="caution">
    <text evidence="9">The sequence shown here is derived from an EMBL/GenBank/DDBJ whole genome shotgun (WGS) entry which is preliminary data.</text>
</comment>
<proteinExistence type="inferred from homology"/>